<organism evidence="1 2">
    <name type="scientific">Ligilactobacillus pabuli</name>
    <dbReference type="NCBI Taxonomy" id="2886039"/>
    <lineage>
        <taxon>Bacteria</taxon>
        <taxon>Bacillati</taxon>
        <taxon>Bacillota</taxon>
        <taxon>Bacilli</taxon>
        <taxon>Lactobacillales</taxon>
        <taxon>Lactobacillaceae</taxon>
        <taxon>Ligilactobacillus</taxon>
    </lineage>
</organism>
<evidence type="ECO:0000313" key="2">
    <source>
        <dbReference type="Proteomes" id="UP001055149"/>
    </source>
</evidence>
<proteinExistence type="predicted"/>
<dbReference type="EMBL" id="BQXH01000003">
    <property type="protein sequence ID" value="GKS80742.1"/>
    <property type="molecule type" value="Genomic_DNA"/>
</dbReference>
<reference evidence="1" key="1">
    <citation type="journal article" date="2022" name="Int. J. Syst. Evol. Microbiol.">
        <title>A novel species of lactic acid bacteria, Ligilactobacillus pabuli sp. nov., isolated from alfalfa silage.</title>
        <authorList>
            <person name="Tohno M."/>
            <person name="Tanizawa Y."/>
            <person name="Sawada H."/>
            <person name="Sakamoto M."/>
            <person name="Ohkuma M."/>
            <person name="Kobayashi H."/>
        </authorList>
    </citation>
    <scope>NUCLEOTIDE SEQUENCE</scope>
    <source>
        <strain evidence="1">AF129</strain>
    </source>
</reference>
<keyword evidence="2" id="KW-1185">Reference proteome</keyword>
<sequence length="132" mass="15406">MKHLENMFGKVLDQAGIFKQAHQWTRKAFSEGRAEGSYQAWFAEFLRRSYARNNSIKGDYKEYKECKNRPDYIEDVPTWLLSKNLNQQEWQAVQTAYASETVRETLKAKLIAFSTDFGRITCWVPKSVIKAA</sequence>
<dbReference type="RefSeq" id="WP_244054519.1">
    <property type="nucleotide sequence ID" value="NZ_BQXH01000003.1"/>
</dbReference>
<dbReference type="Proteomes" id="UP001055149">
    <property type="component" value="Unassembled WGS sequence"/>
</dbReference>
<evidence type="ECO:0000313" key="1">
    <source>
        <dbReference type="EMBL" id="GKS80742.1"/>
    </source>
</evidence>
<gene>
    <name evidence="1" type="ORF">LPAF129_04270</name>
</gene>
<protein>
    <submittedName>
        <fullName evidence="1">Uncharacterized protein</fullName>
    </submittedName>
</protein>
<accession>A0ABQ5JFF1</accession>
<comment type="caution">
    <text evidence="1">The sequence shown here is derived from an EMBL/GenBank/DDBJ whole genome shotgun (WGS) entry which is preliminary data.</text>
</comment>
<name>A0ABQ5JFF1_9LACO</name>